<dbReference type="GO" id="GO:0005886">
    <property type="term" value="C:plasma membrane"/>
    <property type="evidence" value="ECO:0007669"/>
    <property type="project" value="UniProtKB-SubCell"/>
</dbReference>
<evidence type="ECO:0000256" key="7">
    <source>
        <dbReference type="HAMAP-Rule" id="MF_01416"/>
    </source>
</evidence>
<keyword evidence="5 7" id="KW-0472">Membrane</keyword>
<dbReference type="InterPro" id="IPR000711">
    <property type="entry name" value="ATPase_OSCP/dsu"/>
</dbReference>
<dbReference type="GO" id="GO:0045259">
    <property type="term" value="C:proton-transporting ATP synthase complex"/>
    <property type="evidence" value="ECO:0007669"/>
    <property type="project" value="UniProtKB-KW"/>
</dbReference>
<dbReference type="SUPFAM" id="SSF47928">
    <property type="entry name" value="N-terminal domain of the delta subunit of the F1F0-ATP synthase"/>
    <property type="match status" value="1"/>
</dbReference>
<evidence type="ECO:0000256" key="3">
    <source>
        <dbReference type="ARBA" id="ARBA00022781"/>
    </source>
</evidence>
<reference evidence="8 9" key="1">
    <citation type="submission" date="2020-08" db="EMBL/GenBank/DDBJ databases">
        <title>Sequencing the genomes of 1000 actinobacteria strains.</title>
        <authorList>
            <person name="Klenk H.-P."/>
        </authorList>
    </citation>
    <scope>NUCLEOTIDE SEQUENCE [LARGE SCALE GENOMIC DNA]</scope>
    <source>
        <strain evidence="8 9">DSM 22242</strain>
    </source>
</reference>
<organism evidence="8 9">
    <name type="scientific">Parvibacter caecicola</name>
    <dbReference type="NCBI Taxonomy" id="747645"/>
    <lineage>
        <taxon>Bacteria</taxon>
        <taxon>Bacillati</taxon>
        <taxon>Actinomycetota</taxon>
        <taxon>Coriobacteriia</taxon>
        <taxon>Coriobacteriales</taxon>
        <taxon>Coriobacteriaceae</taxon>
        <taxon>Parvibacter</taxon>
    </lineage>
</organism>
<dbReference type="Pfam" id="PF00213">
    <property type="entry name" value="OSCP"/>
    <property type="match status" value="1"/>
</dbReference>
<dbReference type="NCBIfam" id="TIGR01145">
    <property type="entry name" value="ATP_synt_delta"/>
    <property type="match status" value="1"/>
</dbReference>
<dbReference type="GO" id="GO:0046933">
    <property type="term" value="F:proton-transporting ATP synthase activity, rotational mechanism"/>
    <property type="evidence" value="ECO:0007669"/>
    <property type="project" value="UniProtKB-UniRule"/>
</dbReference>
<accession>A0A7W5D152</accession>
<comment type="similarity">
    <text evidence="7">Belongs to the ATPase delta chain family.</text>
</comment>
<evidence type="ECO:0000256" key="1">
    <source>
        <dbReference type="ARBA" id="ARBA00004370"/>
    </source>
</evidence>
<dbReference type="InterPro" id="IPR026015">
    <property type="entry name" value="ATP_synth_OSCP/delta_N_sf"/>
</dbReference>
<dbReference type="AlphaFoldDB" id="A0A7W5D152"/>
<dbReference type="Gene3D" id="1.10.520.20">
    <property type="entry name" value="N-terminal domain of the delta subunit of the F1F0-ATP synthase"/>
    <property type="match status" value="1"/>
</dbReference>
<evidence type="ECO:0000256" key="5">
    <source>
        <dbReference type="ARBA" id="ARBA00023136"/>
    </source>
</evidence>
<sequence length="192" mass="20878">MPTNRLVEEGQVETYGSVLFDAALATGGQDEVLEVRDQMEQILSILRSDMDLAMALANPDYTPEQRKTLAEGVFAGCVEPLRVVLAVMAERGNAPLLKRVHEAYNNQLESQLGICVVDVTTVVPLDDNLRHIISTKAEADLGKKVVLREHIDKSILGGIIMSTNGKRIDASMKTQLANARNVLCDTSDGGEC</sequence>
<dbReference type="HAMAP" id="MF_01416">
    <property type="entry name" value="ATP_synth_delta_bact"/>
    <property type="match status" value="1"/>
</dbReference>
<dbReference type="EMBL" id="JACHYA010000001">
    <property type="protein sequence ID" value="MBB3170947.1"/>
    <property type="molecule type" value="Genomic_DNA"/>
</dbReference>
<keyword evidence="3 7" id="KW-0375">Hydrogen ion transport</keyword>
<comment type="function">
    <text evidence="7">This protein is part of the stalk that links CF(0) to CF(1). It either transmits conformational changes from CF(0) to CF(1) or is implicated in proton conduction.</text>
</comment>
<comment type="function">
    <text evidence="7">F(1)F(0) ATP synthase produces ATP from ADP in the presence of a proton or sodium gradient. F-type ATPases consist of two structural domains, F(1) containing the extramembraneous catalytic core and F(0) containing the membrane proton channel, linked together by a central stalk and a peripheral stalk. During catalysis, ATP synthesis in the catalytic domain of F(1) is coupled via a rotary mechanism of the central stalk subunits to proton translocation.</text>
</comment>
<keyword evidence="7" id="KW-1003">Cell membrane</keyword>
<dbReference type="PRINTS" id="PR00125">
    <property type="entry name" value="ATPASEDELTA"/>
</dbReference>
<keyword evidence="6 7" id="KW-0066">ATP synthesis</keyword>
<keyword evidence="4 7" id="KW-0406">Ion transport</keyword>
<dbReference type="Proteomes" id="UP000530850">
    <property type="component" value="Unassembled WGS sequence"/>
</dbReference>
<comment type="caution">
    <text evidence="8">The sequence shown here is derived from an EMBL/GenBank/DDBJ whole genome shotgun (WGS) entry which is preliminary data.</text>
</comment>
<comment type="subcellular location">
    <subcellularLocation>
        <location evidence="7">Cell membrane</location>
        <topology evidence="7">Peripheral membrane protein</topology>
    </subcellularLocation>
    <subcellularLocation>
        <location evidence="1">Membrane</location>
    </subcellularLocation>
</comment>
<evidence type="ECO:0000313" key="9">
    <source>
        <dbReference type="Proteomes" id="UP000530850"/>
    </source>
</evidence>
<dbReference type="PANTHER" id="PTHR11910">
    <property type="entry name" value="ATP SYNTHASE DELTA CHAIN"/>
    <property type="match status" value="1"/>
</dbReference>
<evidence type="ECO:0000256" key="6">
    <source>
        <dbReference type="ARBA" id="ARBA00023310"/>
    </source>
</evidence>
<keyword evidence="7" id="KW-0139">CF(1)</keyword>
<keyword evidence="2 7" id="KW-0813">Transport</keyword>
<evidence type="ECO:0000256" key="2">
    <source>
        <dbReference type="ARBA" id="ARBA00022448"/>
    </source>
</evidence>
<evidence type="ECO:0000313" key="8">
    <source>
        <dbReference type="EMBL" id="MBB3170947.1"/>
    </source>
</evidence>
<gene>
    <name evidence="7" type="primary">atpH</name>
    <name evidence="8" type="ORF">FHR31_000727</name>
</gene>
<dbReference type="RefSeq" id="WP_123185318.1">
    <property type="nucleotide sequence ID" value="NZ_CAOKAH010000012.1"/>
</dbReference>
<name>A0A7W5D152_9ACTN</name>
<proteinExistence type="inferred from homology"/>
<protein>
    <recommendedName>
        <fullName evidence="7">ATP synthase subunit delta</fullName>
    </recommendedName>
    <alternativeName>
        <fullName evidence="7">ATP synthase F(1) sector subunit delta</fullName>
    </alternativeName>
    <alternativeName>
        <fullName evidence="7">F-type ATPase subunit delta</fullName>
        <shortName evidence="7">F-ATPase subunit delta</shortName>
    </alternativeName>
</protein>
<evidence type="ECO:0000256" key="4">
    <source>
        <dbReference type="ARBA" id="ARBA00023065"/>
    </source>
</evidence>
<dbReference type="GeneID" id="93356624"/>